<dbReference type="PROSITE" id="PS50975">
    <property type="entry name" value="ATP_GRASP"/>
    <property type="match status" value="1"/>
</dbReference>
<keyword evidence="3" id="KW-0961">Cell wall biogenesis/degradation</keyword>
<dbReference type="SUPFAM" id="SSF52440">
    <property type="entry name" value="PreATP-grasp domain"/>
    <property type="match status" value="1"/>
</dbReference>
<keyword evidence="2 6" id="KW-0436">Ligase</keyword>
<dbReference type="InterPro" id="IPR011095">
    <property type="entry name" value="Dala_Dala_lig_C"/>
</dbReference>
<dbReference type="Proteomes" id="UP000315471">
    <property type="component" value="Unassembled WGS sequence"/>
</dbReference>
<evidence type="ECO:0000259" key="5">
    <source>
        <dbReference type="PROSITE" id="PS50975"/>
    </source>
</evidence>
<protein>
    <submittedName>
        <fullName evidence="6">Ddl-like protein</fullName>
        <ecNumber evidence="6">6.3.2.4</ecNumber>
    </submittedName>
</protein>
<proteinExistence type="inferred from homology"/>
<dbReference type="GO" id="GO:0008716">
    <property type="term" value="F:D-alanine-D-alanine ligase activity"/>
    <property type="evidence" value="ECO:0007669"/>
    <property type="project" value="UniProtKB-EC"/>
</dbReference>
<dbReference type="InterPro" id="IPR011761">
    <property type="entry name" value="ATP-grasp"/>
</dbReference>
<keyword evidence="7" id="KW-1185">Reference proteome</keyword>
<dbReference type="RefSeq" id="WP_146600233.1">
    <property type="nucleotide sequence ID" value="NZ_SJPY01000004.1"/>
</dbReference>
<dbReference type="Pfam" id="PF07478">
    <property type="entry name" value="Dala_Dala_lig_C"/>
    <property type="match status" value="1"/>
</dbReference>
<feature type="domain" description="ATP-grasp" evidence="5">
    <location>
        <begin position="120"/>
        <end position="332"/>
    </location>
</feature>
<evidence type="ECO:0000256" key="1">
    <source>
        <dbReference type="ARBA" id="ARBA00010871"/>
    </source>
</evidence>
<dbReference type="SUPFAM" id="SSF56059">
    <property type="entry name" value="Glutathione synthetase ATP-binding domain-like"/>
    <property type="match status" value="1"/>
</dbReference>
<evidence type="ECO:0000313" key="6">
    <source>
        <dbReference type="EMBL" id="TWU41416.1"/>
    </source>
</evidence>
<accession>A0A5C6E205</accession>
<dbReference type="Gene3D" id="3.30.1490.20">
    <property type="entry name" value="ATP-grasp fold, A domain"/>
    <property type="match status" value="1"/>
</dbReference>
<organism evidence="6 7">
    <name type="scientific">Novipirellula aureliae</name>
    <dbReference type="NCBI Taxonomy" id="2527966"/>
    <lineage>
        <taxon>Bacteria</taxon>
        <taxon>Pseudomonadati</taxon>
        <taxon>Planctomycetota</taxon>
        <taxon>Planctomycetia</taxon>
        <taxon>Pirellulales</taxon>
        <taxon>Pirellulaceae</taxon>
        <taxon>Novipirellula</taxon>
    </lineage>
</organism>
<dbReference type="PANTHER" id="PTHR23132:SF26">
    <property type="entry name" value="BLR7451 PROTEIN"/>
    <property type="match status" value="1"/>
</dbReference>
<dbReference type="GO" id="GO:0046872">
    <property type="term" value="F:metal ion binding"/>
    <property type="evidence" value="ECO:0007669"/>
    <property type="project" value="InterPro"/>
</dbReference>
<evidence type="ECO:0000256" key="3">
    <source>
        <dbReference type="ARBA" id="ARBA00023316"/>
    </source>
</evidence>
<dbReference type="InterPro" id="IPR016185">
    <property type="entry name" value="PreATP-grasp_dom_sf"/>
</dbReference>
<dbReference type="EMBL" id="SJPY01000004">
    <property type="protein sequence ID" value="TWU41416.1"/>
    <property type="molecule type" value="Genomic_DNA"/>
</dbReference>
<dbReference type="AlphaFoldDB" id="A0A5C6E205"/>
<dbReference type="EC" id="6.3.2.4" evidence="6"/>
<dbReference type="GO" id="GO:0071555">
    <property type="term" value="P:cell wall organization"/>
    <property type="evidence" value="ECO:0007669"/>
    <property type="project" value="UniProtKB-KW"/>
</dbReference>
<dbReference type="InterPro" id="IPR013815">
    <property type="entry name" value="ATP_grasp_subdomain_1"/>
</dbReference>
<name>A0A5C6E205_9BACT</name>
<dbReference type="PANTHER" id="PTHR23132">
    <property type="entry name" value="D-ALANINE--D-ALANINE LIGASE"/>
    <property type="match status" value="1"/>
</dbReference>
<dbReference type="OrthoDB" id="9813261at2"/>
<keyword evidence="4" id="KW-0547">Nucleotide-binding</keyword>
<comment type="caution">
    <text evidence="6">The sequence shown here is derived from an EMBL/GenBank/DDBJ whole genome shotgun (WGS) entry which is preliminary data.</text>
</comment>
<comment type="similarity">
    <text evidence="1">Belongs to the D-alanine--D-alanine ligase family.</text>
</comment>
<reference evidence="6 7" key="1">
    <citation type="submission" date="2019-02" db="EMBL/GenBank/DDBJ databases">
        <title>Deep-cultivation of Planctomycetes and their phenomic and genomic characterization uncovers novel biology.</title>
        <authorList>
            <person name="Wiegand S."/>
            <person name="Jogler M."/>
            <person name="Boedeker C."/>
            <person name="Pinto D."/>
            <person name="Vollmers J."/>
            <person name="Rivas-Marin E."/>
            <person name="Kohn T."/>
            <person name="Peeters S.H."/>
            <person name="Heuer A."/>
            <person name="Rast P."/>
            <person name="Oberbeckmann S."/>
            <person name="Bunk B."/>
            <person name="Jeske O."/>
            <person name="Meyerdierks A."/>
            <person name="Storesund J.E."/>
            <person name="Kallscheuer N."/>
            <person name="Luecker S."/>
            <person name="Lage O.M."/>
            <person name="Pohl T."/>
            <person name="Merkel B.J."/>
            <person name="Hornburger P."/>
            <person name="Mueller R.-W."/>
            <person name="Bruemmer F."/>
            <person name="Labrenz M."/>
            <person name="Spormann A.M."/>
            <person name="Op Den Camp H."/>
            <person name="Overmann J."/>
            <person name="Amann R."/>
            <person name="Jetten M.S.M."/>
            <person name="Mascher T."/>
            <person name="Medema M.H."/>
            <person name="Devos D.P."/>
            <person name="Kaster A.-K."/>
            <person name="Ovreas L."/>
            <person name="Rohde M."/>
            <person name="Galperin M.Y."/>
            <person name="Jogler C."/>
        </authorList>
    </citation>
    <scope>NUCLEOTIDE SEQUENCE [LARGE SCALE GENOMIC DNA]</scope>
    <source>
        <strain evidence="6 7">Q31b</strain>
    </source>
</reference>
<gene>
    <name evidence="6" type="ORF">Q31b_28600</name>
</gene>
<dbReference type="Gene3D" id="3.30.470.20">
    <property type="entry name" value="ATP-grasp fold, B domain"/>
    <property type="match status" value="1"/>
</dbReference>
<sequence length="345" mass="39387">MSRSKLRVLVLVREGHVPPLTLENVDEKALDNWKAEFDVCDTLRHLGHEVLPLGVYDDLAPIRAALHEFEPDITFMMLEEFHGVVTYDFAVISYLELMQQPYTGCNPRGLLLSKDKALSKKVLTYHRIPTPRFAVFPSNKTTHRPKKLSFPLFVKSVVEDASFGIAQASIVHDDEALAERVHYLHELTGDDVIAEQYIEGRELYVGVIGNKRLQTFPAWEMDFGSLPDDIARIATRQVKWNHKYQDKYGITTRLATDLGEGAEQQISKLCKRVYRSLNMSGYARMDLRMTEAGEIFVIEANANPNIEYGEDFAESAETIGISYETLLQRILNHGLKYKAAWMRHL</sequence>
<dbReference type="GO" id="GO:0005524">
    <property type="term" value="F:ATP binding"/>
    <property type="evidence" value="ECO:0007669"/>
    <property type="project" value="UniProtKB-UniRule"/>
</dbReference>
<evidence type="ECO:0000256" key="4">
    <source>
        <dbReference type="PROSITE-ProRule" id="PRU00409"/>
    </source>
</evidence>
<keyword evidence="4" id="KW-0067">ATP-binding</keyword>
<evidence type="ECO:0000313" key="7">
    <source>
        <dbReference type="Proteomes" id="UP000315471"/>
    </source>
</evidence>
<evidence type="ECO:0000256" key="2">
    <source>
        <dbReference type="ARBA" id="ARBA00022598"/>
    </source>
</evidence>